<organism evidence="2 3">
    <name type="scientific">Heliocybe sulcata</name>
    <dbReference type="NCBI Taxonomy" id="5364"/>
    <lineage>
        <taxon>Eukaryota</taxon>
        <taxon>Fungi</taxon>
        <taxon>Dikarya</taxon>
        <taxon>Basidiomycota</taxon>
        <taxon>Agaricomycotina</taxon>
        <taxon>Agaricomycetes</taxon>
        <taxon>Gloeophyllales</taxon>
        <taxon>Gloeophyllaceae</taxon>
        <taxon>Heliocybe</taxon>
    </lineage>
</organism>
<dbReference type="EMBL" id="ML213538">
    <property type="protein sequence ID" value="TFK45681.1"/>
    <property type="molecule type" value="Genomic_DNA"/>
</dbReference>
<dbReference type="AlphaFoldDB" id="A0A5C3MW57"/>
<evidence type="ECO:0000256" key="1">
    <source>
        <dbReference type="SAM" id="MobiDB-lite"/>
    </source>
</evidence>
<evidence type="ECO:0000313" key="3">
    <source>
        <dbReference type="Proteomes" id="UP000305948"/>
    </source>
</evidence>
<proteinExistence type="predicted"/>
<protein>
    <submittedName>
        <fullName evidence="2">Uncharacterized protein</fullName>
    </submittedName>
</protein>
<feature type="compositionally biased region" description="Basic and acidic residues" evidence="1">
    <location>
        <begin position="94"/>
        <end position="104"/>
    </location>
</feature>
<accession>A0A5C3MW57</accession>
<reference evidence="2 3" key="1">
    <citation type="journal article" date="2019" name="Nat. Ecol. Evol.">
        <title>Megaphylogeny resolves global patterns of mushroom evolution.</title>
        <authorList>
            <person name="Varga T."/>
            <person name="Krizsan K."/>
            <person name="Foldi C."/>
            <person name="Dima B."/>
            <person name="Sanchez-Garcia M."/>
            <person name="Sanchez-Ramirez S."/>
            <person name="Szollosi G.J."/>
            <person name="Szarkandi J.G."/>
            <person name="Papp V."/>
            <person name="Albert L."/>
            <person name="Andreopoulos W."/>
            <person name="Angelini C."/>
            <person name="Antonin V."/>
            <person name="Barry K.W."/>
            <person name="Bougher N.L."/>
            <person name="Buchanan P."/>
            <person name="Buyck B."/>
            <person name="Bense V."/>
            <person name="Catcheside P."/>
            <person name="Chovatia M."/>
            <person name="Cooper J."/>
            <person name="Damon W."/>
            <person name="Desjardin D."/>
            <person name="Finy P."/>
            <person name="Geml J."/>
            <person name="Haridas S."/>
            <person name="Hughes K."/>
            <person name="Justo A."/>
            <person name="Karasinski D."/>
            <person name="Kautmanova I."/>
            <person name="Kiss B."/>
            <person name="Kocsube S."/>
            <person name="Kotiranta H."/>
            <person name="LaButti K.M."/>
            <person name="Lechner B.E."/>
            <person name="Liimatainen K."/>
            <person name="Lipzen A."/>
            <person name="Lukacs Z."/>
            <person name="Mihaltcheva S."/>
            <person name="Morgado L.N."/>
            <person name="Niskanen T."/>
            <person name="Noordeloos M.E."/>
            <person name="Ohm R.A."/>
            <person name="Ortiz-Santana B."/>
            <person name="Ovrebo C."/>
            <person name="Racz N."/>
            <person name="Riley R."/>
            <person name="Savchenko A."/>
            <person name="Shiryaev A."/>
            <person name="Soop K."/>
            <person name="Spirin V."/>
            <person name="Szebenyi C."/>
            <person name="Tomsovsky M."/>
            <person name="Tulloss R.E."/>
            <person name="Uehling J."/>
            <person name="Grigoriev I.V."/>
            <person name="Vagvolgyi C."/>
            <person name="Papp T."/>
            <person name="Martin F.M."/>
            <person name="Miettinen O."/>
            <person name="Hibbett D.S."/>
            <person name="Nagy L.G."/>
        </authorList>
    </citation>
    <scope>NUCLEOTIDE SEQUENCE [LARGE SCALE GENOMIC DNA]</scope>
    <source>
        <strain evidence="2 3">OMC1185</strain>
    </source>
</reference>
<feature type="compositionally biased region" description="Acidic residues" evidence="1">
    <location>
        <begin position="152"/>
        <end position="161"/>
    </location>
</feature>
<name>A0A5C3MW57_9AGAM</name>
<sequence>MYREVTLRRQFLHLHPQFSQEGSMELLWRWPGEQQLGSALSLLWLSASLLMRQNAEDKGFHECPNKCNGGNKYHLLVPSNSNKSMQNECAQSTRAEESPHHDDTPAFQLFPDAQEVYHTSCFNSPEPVADDPMLIHSDNKDGVSEHPSNIDAEPEDDEDDKETEHRDMEVDQTILPEGQQIGEPDHNPPDTLPDAEEYLGNIEEIADADQYINLIENATLHDGHSCMDDETLEHLLDSPQSILAIDDPNVQFSICVYLSFTEASEACYKSMQHAVSE</sequence>
<evidence type="ECO:0000313" key="2">
    <source>
        <dbReference type="EMBL" id="TFK45681.1"/>
    </source>
</evidence>
<dbReference type="OrthoDB" id="2742740at2759"/>
<feature type="region of interest" description="Disordered" evidence="1">
    <location>
        <begin position="125"/>
        <end position="189"/>
    </location>
</feature>
<keyword evidence="3" id="KW-1185">Reference proteome</keyword>
<dbReference type="Proteomes" id="UP000305948">
    <property type="component" value="Unassembled WGS sequence"/>
</dbReference>
<gene>
    <name evidence="2" type="ORF">OE88DRAFT_1649114</name>
</gene>
<feature type="compositionally biased region" description="Polar residues" evidence="1">
    <location>
        <begin position="83"/>
        <end position="93"/>
    </location>
</feature>
<feature type="region of interest" description="Disordered" evidence="1">
    <location>
        <begin position="83"/>
        <end position="106"/>
    </location>
</feature>